<organism evidence="1 2">
    <name type="scientific">Solanum verrucosum</name>
    <dbReference type="NCBI Taxonomy" id="315347"/>
    <lineage>
        <taxon>Eukaryota</taxon>
        <taxon>Viridiplantae</taxon>
        <taxon>Streptophyta</taxon>
        <taxon>Embryophyta</taxon>
        <taxon>Tracheophyta</taxon>
        <taxon>Spermatophyta</taxon>
        <taxon>Magnoliopsida</taxon>
        <taxon>eudicotyledons</taxon>
        <taxon>Gunneridae</taxon>
        <taxon>Pentapetalae</taxon>
        <taxon>asterids</taxon>
        <taxon>lamiids</taxon>
        <taxon>Solanales</taxon>
        <taxon>Solanaceae</taxon>
        <taxon>Solanoideae</taxon>
        <taxon>Solaneae</taxon>
        <taxon>Solanum</taxon>
    </lineage>
</organism>
<keyword evidence="2" id="KW-1185">Reference proteome</keyword>
<dbReference type="Proteomes" id="UP001234989">
    <property type="component" value="Chromosome 11"/>
</dbReference>
<name>A0AAF0UXE3_SOLVR</name>
<evidence type="ECO:0000313" key="2">
    <source>
        <dbReference type="Proteomes" id="UP001234989"/>
    </source>
</evidence>
<proteinExistence type="predicted"/>
<evidence type="ECO:0000313" key="1">
    <source>
        <dbReference type="EMBL" id="WMV54743.1"/>
    </source>
</evidence>
<gene>
    <name evidence="1" type="ORF">MTR67_048128</name>
</gene>
<accession>A0AAF0UXE3</accession>
<dbReference type="EMBL" id="CP133622">
    <property type="protein sequence ID" value="WMV54743.1"/>
    <property type="molecule type" value="Genomic_DNA"/>
</dbReference>
<protein>
    <submittedName>
        <fullName evidence="1">Uncharacterized protein</fullName>
    </submittedName>
</protein>
<sequence>MMRLGIKPTIVSFINVFPAVSKIGDARVVDVLYGLLAKLGNAYVNDLFVVSAAIVMYAEQAEDVVTTDDVTFVSALMTTSQLQHWEFSQQLHACVIKKCRDSQFINDQVPLKFESNQEYPFYLFGGKGGVPGSKRRVLSKMTTSIKLSD</sequence>
<dbReference type="AlphaFoldDB" id="A0AAF0UXE3"/>
<reference evidence="1" key="1">
    <citation type="submission" date="2023-08" db="EMBL/GenBank/DDBJ databases">
        <title>A de novo genome assembly of Solanum verrucosum Schlechtendal, a Mexican diploid species geographically isolated from the other diploid A-genome species in potato relatives.</title>
        <authorList>
            <person name="Hosaka K."/>
        </authorList>
    </citation>
    <scope>NUCLEOTIDE SEQUENCE</scope>
    <source>
        <tissue evidence="1">Young leaves</tissue>
    </source>
</reference>